<dbReference type="SUPFAM" id="SSF88723">
    <property type="entry name" value="PIN domain-like"/>
    <property type="match status" value="1"/>
</dbReference>
<dbReference type="SUPFAM" id="SSF55729">
    <property type="entry name" value="Acyl-CoA N-acyltransferases (Nat)"/>
    <property type="match status" value="1"/>
</dbReference>
<evidence type="ECO:0000256" key="1">
    <source>
        <dbReference type="SAM" id="MobiDB-lite"/>
    </source>
</evidence>
<dbReference type="InterPro" id="IPR016181">
    <property type="entry name" value="Acyl_CoA_acyltransferase"/>
</dbReference>
<accession>A0A1E1KV36</accession>
<gene>
    <name evidence="3" type="ORF">RCO7_05458</name>
</gene>
<dbReference type="InterPro" id="IPR029060">
    <property type="entry name" value="PIN-like_dom_sf"/>
</dbReference>
<dbReference type="PROSITE" id="PS51186">
    <property type="entry name" value="GNAT"/>
    <property type="match status" value="1"/>
</dbReference>
<keyword evidence="4" id="KW-1185">Reference proteome</keyword>
<dbReference type="Gene3D" id="3.40.50.1010">
    <property type="entry name" value="5'-nuclease"/>
    <property type="match status" value="1"/>
</dbReference>
<feature type="region of interest" description="Disordered" evidence="1">
    <location>
        <begin position="308"/>
        <end position="346"/>
    </location>
</feature>
<name>A0A1E1KV36_9HELO</name>
<dbReference type="PANTHER" id="PTHR43415:SF3">
    <property type="entry name" value="GNAT-FAMILY ACETYLTRANSFERASE"/>
    <property type="match status" value="1"/>
</dbReference>
<reference evidence="4" key="1">
    <citation type="submission" date="2016-03" db="EMBL/GenBank/DDBJ databases">
        <authorList>
            <person name="Ploux O."/>
        </authorList>
    </citation>
    <scope>NUCLEOTIDE SEQUENCE [LARGE SCALE GENOMIC DNA]</scope>
    <source>
        <strain evidence="4">UK7</strain>
    </source>
</reference>
<dbReference type="AlphaFoldDB" id="A0A1E1KV36"/>
<sequence length="419" mass="46751">MEDLFRSDRLVYRAIEDTPEDEEFMHLIQSDPVAFSNSDNALLAPMSKKESGEWKKSVQTKKLIGVIICLAPPLSNPALPSDTKAPPLTPIGCISLTGLKPGYYQHRNSDVSIDIVAPYQRKGYGSEAIKWILDWGFRIAGLHRIGIECFSFNSGARELYEGKLGLWDELGKGDAVKIAVYAAEHFEKHKRPLRIAIDEAVWCYKYCIHDHEHIDQIRLVRQRDSQPSEKNILYQILKLLKLNIQFVFVADGPLRPVDKLKDAICEHQGWPDARSGSPSRSAGYHTRSASSSSCKDLLYEPRKEGIAARSAAVADTSNKGSQTRKRERQHSTAPDQPMLTMSKKPKNAACSASPAEQILVLPAQSPCRSKSFRVPSPMSPFSSQLSMRDISPLLSNSVAQSRIVRKEQPVVIDLLSDSE</sequence>
<dbReference type="Gene3D" id="3.40.630.30">
    <property type="match status" value="1"/>
</dbReference>
<organism evidence="3 4">
    <name type="scientific">Rhynchosporium graminicola</name>
    <dbReference type="NCBI Taxonomy" id="2792576"/>
    <lineage>
        <taxon>Eukaryota</taxon>
        <taxon>Fungi</taxon>
        <taxon>Dikarya</taxon>
        <taxon>Ascomycota</taxon>
        <taxon>Pezizomycotina</taxon>
        <taxon>Leotiomycetes</taxon>
        <taxon>Helotiales</taxon>
        <taxon>Ploettnerulaceae</taxon>
        <taxon>Rhynchosporium</taxon>
    </lineage>
</organism>
<dbReference type="PANTHER" id="PTHR43415">
    <property type="entry name" value="SPERMIDINE N(1)-ACETYLTRANSFERASE"/>
    <property type="match status" value="1"/>
</dbReference>
<dbReference type="Proteomes" id="UP000178129">
    <property type="component" value="Unassembled WGS sequence"/>
</dbReference>
<proteinExistence type="predicted"/>
<evidence type="ECO:0000313" key="4">
    <source>
        <dbReference type="Proteomes" id="UP000178129"/>
    </source>
</evidence>
<evidence type="ECO:0000259" key="2">
    <source>
        <dbReference type="PROSITE" id="PS51186"/>
    </source>
</evidence>
<dbReference type="GO" id="GO:0016747">
    <property type="term" value="F:acyltransferase activity, transferring groups other than amino-acyl groups"/>
    <property type="evidence" value="ECO:0007669"/>
    <property type="project" value="InterPro"/>
</dbReference>
<feature type="domain" description="N-acetyltransferase" evidence="2">
    <location>
        <begin position="22"/>
        <end position="208"/>
    </location>
</feature>
<feature type="region of interest" description="Disordered" evidence="1">
    <location>
        <begin position="268"/>
        <end position="289"/>
    </location>
</feature>
<dbReference type="InterPro" id="IPR000182">
    <property type="entry name" value="GNAT_dom"/>
</dbReference>
<dbReference type="InParanoid" id="A0A1E1KV36"/>
<comment type="caution">
    <text evidence="3">The sequence shown here is derived from an EMBL/GenBank/DDBJ whole genome shotgun (WGS) entry which is preliminary data.</text>
</comment>
<dbReference type="EMBL" id="FJUW01000023">
    <property type="protein sequence ID" value="CZT01979.1"/>
    <property type="molecule type" value="Genomic_DNA"/>
</dbReference>
<evidence type="ECO:0000313" key="3">
    <source>
        <dbReference type="EMBL" id="CZT01979.1"/>
    </source>
</evidence>
<protein>
    <recommendedName>
        <fullName evidence="2">N-acetyltransferase domain-containing protein</fullName>
    </recommendedName>
</protein>
<dbReference type="Pfam" id="PF00583">
    <property type="entry name" value="Acetyltransf_1"/>
    <property type="match status" value="1"/>
</dbReference>